<accession>A0ABU4RXF3</accession>
<comment type="caution">
    <text evidence="3">The sequence shown here is derived from an EMBL/GenBank/DDBJ whole genome shotgun (WGS) entry which is preliminary data.</text>
</comment>
<feature type="transmembrane region" description="Helical" evidence="1">
    <location>
        <begin position="240"/>
        <end position="263"/>
    </location>
</feature>
<keyword evidence="1" id="KW-0472">Membrane</keyword>
<protein>
    <submittedName>
        <fullName evidence="3">Cytochrome c biogenesis protein CcsA</fullName>
    </submittedName>
</protein>
<dbReference type="PANTHER" id="PTHR38034">
    <property type="entry name" value="INNER MEMBRANE PROTEIN YPJD"/>
    <property type="match status" value="1"/>
</dbReference>
<evidence type="ECO:0000256" key="1">
    <source>
        <dbReference type="SAM" id="Phobius"/>
    </source>
</evidence>
<feature type="transmembrane region" description="Helical" evidence="1">
    <location>
        <begin position="6"/>
        <end position="28"/>
    </location>
</feature>
<dbReference type="RefSeq" id="WP_302721932.1">
    <property type="nucleotide sequence ID" value="NZ_JAULRU010000418.1"/>
</dbReference>
<feature type="transmembrane region" description="Helical" evidence="1">
    <location>
        <begin position="35"/>
        <end position="57"/>
    </location>
</feature>
<dbReference type="Proteomes" id="UP001273505">
    <property type="component" value="Unassembled WGS sequence"/>
</dbReference>
<dbReference type="InterPro" id="IPR002541">
    <property type="entry name" value="Cyt_c_assembly"/>
</dbReference>
<evidence type="ECO:0000259" key="2">
    <source>
        <dbReference type="Pfam" id="PF01578"/>
    </source>
</evidence>
<feature type="transmembrane region" description="Helical" evidence="1">
    <location>
        <begin position="175"/>
        <end position="198"/>
    </location>
</feature>
<feature type="transmembrane region" description="Helical" evidence="1">
    <location>
        <begin position="92"/>
        <end position="111"/>
    </location>
</feature>
<proteinExistence type="predicted"/>
<feature type="transmembrane region" description="Helical" evidence="1">
    <location>
        <begin position="123"/>
        <end position="149"/>
    </location>
</feature>
<name>A0ABU4RXF3_9GAMM</name>
<keyword evidence="1" id="KW-0812">Transmembrane</keyword>
<feature type="transmembrane region" description="Helical" evidence="1">
    <location>
        <begin position="210"/>
        <end position="228"/>
    </location>
</feature>
<feature type="domain" description="Cytochrome c assembly protein" evidence="2">
    <location>
        <begin position="45"/>
        <end position="262"/>
    </location>
</feature>
<dbReference type="EMBL" id="JAXAFO010000011">
    <property type="protein sequence ID" value="MDX6849349.1"/>
    <property type="molecule type" value="Genomic_DNA"/>
</dbReference>
<sequence length="266" mass="29292">MSAHTANIFAIGLYLLAGSYLFAAVLRLRKAPRGILLPLMCTAIVAHGYACMELIVTPEGLNLQLFSMLSLVFFSVNAIVLLSSFKKPVQNLFILLIPLTLLAMAGSLAISGSSTVTPLTLGLASHVLLSITAYSLLTIATLQALFITFQNYRLKHKRALPPAGLLPPLQTMESLLFEMLWAGQILLTAAIVSGIIFLDDLFAQHVVHKTVFTLLAWCIYSVLLWGRYKLGWRGYTAIRWTLVGFACLMLAYFGSKLVLEFILNIR</sequence>
<evidence type="ECO:0000313" key="3">
    <source>
        <dbReference type="EMBL" id="MDX6849349.1"/>
    </source>
</evidence>
<gene>
    <name evidence="3" type="primary">ccsA</name>
    <name evidence="3" type="ORF">SCD92_08255</name>
</gene>
<dbReference type="Pfam" id="PF01578">
    <property type="entry name" value="Cytochrom_C_asm"/>
    <property type="match status" value="1"/>
</dbReference>
<reference evidence="3 4" key="1">
    <citation type="submission" date="2023-11" db="EMBL/GenBank/DDBJ databases">
        <title>Gilvimarinus fulvus sp. nov., isolated from the surface of Kelp.</title>
        <authorList>
            <person name="Sun Y.Y."/>
            <person name="Gong Y."/>
            <person name="Du Z.J."/>
        </authorList>
    </citation>
    <scope>NUCLEOTIDE SEQUENCE [LARGE SCALE GENOMIC DNA]</scope>
    <source>
        <strain evidence="3 4">SDUM040013</strain>
    </source>
</reference>
<organism evidence="3 4">
    <name type="scientific">Gilvimarinus gilvus</name>
    <dbReference type="NCBI Taxonomy" id="3058038"/>
    <lineage>
        <taxon>Bacteria</taxon>
        <taxon>Pseudomonadati</taxon>
        <taxon>Pseudomonadota</taxon>
        <taxon>Gammaproteobacteria</taxon>
        <taxon>Cellvibrionales</taxon>
        <taxon>Cellvibrionaceae</taxon>
        <taxon>Gilvimarinus</taxon>
    </lineage>
</organism>
<dbReference type="InterPro" id="IPR052372">
    <property type="entry name" value="YpjD/HemX"/>
</dbReference>
<dbReference type="PANTHER" id="PTHR38034:SF1">
    <property type="entry name" value="INNER MEMBRANE PROTEIN YPJD"/>
    <property type="match status" value="1"/>
</dbReference>
<keyword evidence="4" id="KW-1185">Reference proteome</keyword>
<feature type="transmembrane region" description="Helical" evidence="1">
    <location>
        <begin position="63"/>
        <end position="85"/>
    </location>
</feature>
<evidence type="ECO:0000313" key="4">
    <source>
        <dbReference type="Proteomes" id="UP001273505"/>
    </source>
</evidence>
<keyword evidence="1" id="KW-1133">Transmembrane helix</keyword>